<comment type="caution">
    <text evidence="1">The sequence shown here is derived from an EMBL/GenBank/DDBJ whole genome shotgun (WGS) entry which is preliminary data.</text>
</comment>
<dbReference type="AlphaFoldDB" id="A0A8K0G672"/>
<dbReference type="EMBL" id="VTPC01083866">
    <property type="protein sequence ID" value="KAF2887371.1"/>
    <property type="molecule type" value="Genomic_DNA"/>
</dbReference>
<evidence type="ECO:0000313" key="1">
    <source>
        <dbReference type="EMBL" id="KAF2887371.1"/>
    </source>
</evidence>
<gene>
    <name evidence="1" type="ORF">ILUMI_18802</name>
</gene>
<protein>
    <submittedName>
        <fullName evidence="1">Uncharacterized protein</fullName>
    </submittedName>
</protein>
<accession>A0A8K0G672</accession>
<keyword evidence="2" id="KW-1185">Reference proteome</keyword>
<evidence type="ECO:0000313" key="2">
    <source>
        <dbReference type="Proteomes" id="UP000801492"/>
    </source>
</evidence>
<reference evidence="1" key="1">
    <citation type="submission" date="2019-08" db="EMBL/GenBank/DDBJ databases">
        <title>The genome of the North American firefly Photinus pyralis.</title>
        <authorList>
            <consortium name="Photinus pyralis genome working group"/>
            <person name="Fallon T.R."/>
            <person name="Sander Lower S.E."/>
            <person name="Weng J.-K."/>
        </authorList>
    </citation>
    <scope>NUCLEOTIDE SEQUENCE</scope>
    <source>
        <strain evidence="1">TRF0915ILg1</strain>
        <tissue evidence="1">Whole body</tissue>
    </source>
</reference>
<name>A0A8K0G672_IGNLU</name>
<sequence length="123" mass="14201">MEITTRIQDVRKLTPKKALIEMEIFEEVLKNKCKLKSLRGQPILIDSDMTKTDRDIQAYTREEVGDNRGKKLKTWQMGVCNVQGLNGNKEELIREFEEAKIKILGITETKEKEDKSMIMGNGK</sequence>
<organism evidence="1 2">
    <name type="scientific">Ignelater luminosus</name>
    <name type="common">Cucubano</name>
    <name type="synonym">Pyrophorus luminosus</name>
    <dbReference type="NCBI Taxonomy" id="2038154"/>
    <lineage>
        <taxon>Eukaryota</taxon>
        <taxon>Metazoa</taxon>
        <taxon>Ecdysozoa</taxon>
        <taxon>Arthropoda</taxon>
        <taxon>Hexapoda</taxon>
        <taxon>Insecta</taxon>
        <taxon>Pterygota</taxon>
        <taxon>Neoptera</taxon>
        <taxon>Endopterygota</taxon>
        <taxon>Coleoptera</taxon>
        <taxon>Polyphaga</taxon>
        <taxon>Elateriformia</taxon>
        <taxon>Elateroidea</taxon>
        <taxon>Elateridae</taxon>
        <taxon>Agrypninae</taxon>
        <taxon>Pyrophorini</taxon>
        <taxon>Ignelater</taxon>
    </lineage>
</organism>
<dbReference type="Proteomes" id="UP000801492">
    <property type="component" value="Unassembled WGS sequence"/>
</dbReference>
<proteinExistence type="predicted"/>